<dbReference type="EMBL" id="QBKP01000021">
    <property type="protein sequence ID" value="PTX45613.1"/>
    <property type="molecule type" value="Genomic_DNA"/>
</dbReference>
<reference evidence="1 2" key="1">
    <citation type="submission" date="2018-04" db="EMBL/GenBank/DDBJ databases">
        <title>Genomic Encyclopedia of Archaeal and Bacterial Type Strains, Phase II (KMG-II): from individual species to whole genera.</title>
        <authorList>
            <person name="Goeker M."/>
        </authorList>
    </citation>
    <scope>NUCLEOTIDE SEQUENCE [LARGE SCALE GENOMIC DNA]</scope>
    <source>
        <strain evidence="1 2">DSM 21823</strain>
    </source>
</reference>
<comment type="caution">
    <text evidence="1">The sequence shown here is derived from an EMBL/GenBank/DDBJ whole genome shotgun (WGS) entry which is preliminary data.</text>
</comment>
<protein>
    <submittedName>
        <fullName evidence="1">Uncharacterized protein</fullName>
    </submittedName>
</protein>
<dbReference type="Proteomes" id="UP000244224">
    <property type="component" value="Unassembled WGS sequence"/>
</dbReference>
<dbReference type="AlphaFoldDB" id="A0A2T6AP73"/>
<sequence length="42" mass="4418">MAEASGNILSIIDVITFKTDQQREPLIAITHAIFDAAGTTSG</sequence>
<gene>
    <name evidence="1" type="ORF">C8N34_12143</name>
</gene>
<proteinExistence type="predicted"/>
<keyword evidence="2" id="KW-1185">Reference proteome</keyword>
<name>A0A2T6AP73_9RHOB</name>
<evidence type="ECO:0000313" key="2">
    <source>
        <dbReference type="Proteomes" id="UP000244224"/>
    </source>
</evidence>
<organism evidence="1 2">
    <name type="scientific">Gemmobacter caeni</name>
    <dbReference type="NCBI Taxonomy" id="589035"/>
    <lineage>
        <taxon>Bacteria</taxon>
        <taxon>Pseudomonadati</taxon>
        <taxon>Pseudomonadota</taxon>
        <taxon>Alphaproteobacteria</taxon>
        <taxon>Rhodobacterales</taxon>
        <taxon>Paracoccaceae</taxon>
        <taxon>Gemmobacter</taxon>
    </lineage>
</organism>
<evidence type="ECO:0000313" key="1">
    <source>
        <dbReference type="EMBL" id="PTX45613.1"/>
    </source>
</evidence>
<accession>A0A2T6AP73</accession>